<organism evidence="2 3">
    <name type="scientific">Gaopeijia maritima</name>
    <dbReference type="NCBI Taxonomy" id="3119007"/>
    <lineage>
        <taxon>Bacteria</taxon>
        <taxon>Pseudomonadati</taxon>
        <taxon>Gemmatimonadota</taxon>
        <taxon>Longimicrobiia</taxon>
        <taxon>Gaopeijiales</taxon>
        <taxon>Gaopeijiaceae</taxon>
        <taxon>Gaopeijia</taxon>
    </lineage>
</organism>
<keyword evidence="3" id="KW-1185">Reference proteome</keyword>
<evidence type="ECO:0000313" key="3">
    <source>
        <dbReference type="Proteomes" id="UP001484239"/>
    </source>
</evidence>
<accession>A0ABU9E8C9</accession>
<protein>
    <submittedName>
        <fullName evidence="2">HD domain-containing protein</fullName>
    </submittedName>
</protein>
<dbReference type="RefSeq" id="WP_405276928.1">
    <property type="nucleotide sequence ID" value="NZ_CP144380.1"/>
</dbReference>
<evidence type="ECO:0000259" key="1">
    <source>
        <dbReference type="Pfam" id="PF01966"/>
    </source>
</evidence>
<dbReference type="Pfam" id="PF01966">
    <property type="entry name" value="HD"/>
    <property type="match status" value="1"/>
</dbReference>
<evidence type="ECO:0000313" key="2">
    <source>
        <dbReference type="EMBL" id="MEK9500984.1"/>
    </source>
</evidence>
<sequence>MTLHPVVAAASEGVLPPWARAGKKRVAHMARVAELLDGWARIEGLDDEARRRQVALGYLHDAVKGMKADDLREIVPEAMRDLPDPVLHGPGAAALLRRDGVDDPGLLHAVSWHTLGHPELDACGLALYAADFLEPGRDLRNRWRGELRERMPHDRRAVVAEIVRARVLHLVERRRPVRAETLAFWNRFAEGRSWARASEV</sequence>
<name>A0ABU9E8C9_9BACT</name>
<dbReference type="Proteomes" id="UP001484239">
    <property type="component" value="Unassembled WGS sequence"/>
</dbReference>
<dbReference type="SUPFAM" id="SSF109604">
    <property type="entry name" value="HD-domain/PDEase-like"/>
    <property type="match status" value="1"/>
</dbReference>
<reference evidence="2 3" key="1">
    <citation type="submission" date="2024-02" db="EMBL/GenBank/DDBJ databases">
        <title>A novel Gemmatimonadota bacterium.</title>
        <authorList>
            <person name="Du Z.-J."/>
            <person name="Ye Y.-Q."/>
        </authorList>
    </citation>
    <scope>NUCLEOTIDE SEQUENCE [LARGE SCALE GENOMIC DNA]</scope>
    <source>
        <strain evidence="2 3">DH-20</strain>
    </source>
</reference>
<dbReference type="InterPro" id="IPR006674">
    <property type="entry name" value="HD_domain"/>
</dbReference>
<feature type="domain" description="HD" evidence="1">
    <location>
        <begin position="26"/>
        <end position="134"/>
    </location>
</feature>
<gene>
    <name evidence="2" type="ORF">WI372_08350</name>
</gene>
<dbReference type="Gene3D" id="1.10.3210.10">
    <property type="entry name" value="Hypothetical protein af1432"/>
    <property type="match status" value="1"/>
</dbReference>
<proteinExistence type="predicted"/>
<dbReference type="EMBL" id="JBBHLI010000004">
    <property type="protein sequence ID" value="MEK9500984.1"/>
    <property type="molecule type" value="Genomic_DNA"/>
</dbReference>
<comment type="caution">
    <text evidence="2">The sequence shown here is derived from an EMBL/GenBank/DDBJ whole genome shotgun (WGS) entry which is preliminary data.</text>
</comment>